<gene>
    <name evidence="2" type="ORF">PISMIDRAFT_689444</name>
</gene>
<accession>A0A0C9YX98</accession>
<dbReference type="AlphaFoldDB" id="A0A0C9YX98"/>
<dbReference type="HOGENOM" id="CLU_1982463_0_0_1"/>
<evidence type="ECO:0000313" key="2">
    <source>
        <dbReference type="EMBL" id="KIK12493.1"/>
    </source>
</evidence>
<sequence length="110" mass="11608">MARMQSEKRHLSGYAKPSNSTLETSGVASTERLATGLGRSFDGSLRGTPATITSEVADTGVGSGVEEHREQPQVPSPQGVEQATATSTDRGVQDDQEEFRAASPKDVCDL</sequence>
<protein>
    <submittedName>
        <fullName evidence="2">Uncharacterized protein</fullName>
    </submittedName>
</protein>
<dbReference type="Proteomes" id="UP000054018">
    <property type="component" value="Unassembled WGS sequence"/>
</dbReference>
<proteinExistence type="predicted"/>
<reference evidence="2 3" key="1">
    <citation type="submission" date="2014-04" db="EMBL/GenBank/DDBJ databases">
        <authorList>
            <consortium name="DOE Joint Genome Institute"/>
            <person name="Kuo A."/>
            <person name="Kohler A."/>
            <person name="Costa M.D."/>
            <person name="Nagy L.G."/>
            <person name="Floudas D."/>
            <person name="Copeland A."/>
            <person name="Barry K.W."/>
            <person name="Cichocki N."/>
            <person name="Veneault-Fourrey C."/>
            <person name="LaButti K."/>
            <person name="Lindquist E.A."/>
            <person name="Lipzen A."/>
            <person name="Lundell T."/>
            <person name="Morin E."/>
            <person name="Murat C."/>
            <person name="Sun H."/>
            <person name="Tunlid A."/>
            <person name="Henrissat B."/>
            <person name="Grigoriev I.V."/>
            <person name="Hibbett D.S."/>
            <person name="Martin F."/>
            <person name="Nordberg H.P."/>
            <person name="Cantor M.N."/>
            <person name="Hua S.X."/>
        </authorList>
    </citation>
    <scope>NUCLEOTIDE SEQUENCE [LARGE SCALE GENOMIC DNA]</scope>
    <source>
        <strain evidence="2 3">441</strain>
    </source>
</reference>
<reference evidence="3" key="2">
    <citation type="submission" date="2015-01" db="EMBL/GenBank/DDBJ databases">
        <title>Evolutionary Origins and Diversification of the Mycorrhizal Mutualists.</title>
        <authorList>
            <consortium name="DOE Joint Genome Institute"/>
            <consortium name="Mycorrhizal Genomics Consortium"/>
            <person name="Kohler A."/>
            <person name="Kuo A."/>
            <person name="Nagy L.G."/>
            <person name="Floudas D."/>
            <person name="Copeland A."/>
            <person name="Barry K.W."/>
            <person name="Cichocki N."/>
            <person name="Veneault-Fourrey C."/>
            <person name="LaButti K."/>
            <person name="Lindquist E.A."/>
            <person name="Lipzen A."/>
            <person name="Lundell T."/>
            <person name="Morin E."/>
            <person name="Murat C."/>
            <person name="Riley R."/>
            <person name="Ohm R."/>
            <person name="Sun H."/>
            <person name="Tunlid A."/>
            <person name="Henrissat B."/>
            <person name="Grigoriev I.V."/>
            <person name="Hibbett D.S."/>
            <person name="Martin F."/>
        </authorList>
    </citation>
    <scope>NUCLEOTIDE SEQUENCE [LARGE SCALE GENOMIC DNA]</scope>
    <source>
        <strain evidence="3">441</strain>
    </source>
</reference>
<feature type="compositionally biased region" description="Basic and acidic residues" evidence="1">
    <location>
        <begin position="1"/>
        <end position="10"/>
    </location>
</feature>
<evidence type="ECO:0000256" key="1">
    <source>
        <dbReference type="SAM" id="MobiDB-lite"/>
    </source>
</evidence>
<dbReference type="OrthoDB" id="10382473at2759"/>
<feature type="region of interest" description="Disordered" evidence="1">
    <location>
        <begin position="1"/>
        <end position="110"/>
    </location>
</feature>
<feature type="compositionally biased region" description="Polar residues" evidence="1">
    <location>
        <begin position="17"/>
        <end position="28"/>
    </location>
</feature>
<evidence type="ECO:0000313" key="3">
    <source>
        <dbReference type="Proteomes" id="UP000054018"/>
    </source>
</evidence>
<keyword evidence="3" id="KW-1185">Reference proteome</keyword>
<feature type="compositionally biased region" description="Polar residues" evidence="1">
    <location>
        <begin position="79"/>
        <end position="90"/>
    </location>
</feature>
<name>A0A0C9YX98_9AGAM</name>
<dbReference type="EMBL" id="KN834078">
    <property type="protein sequence ID" value="KIK12493.1"/>
    <property type="molecule type" value="Genomic_DNA"/>
</dbReference>
<organism evidence="2 3">
    <name type="scientific">Pisolithus microcarpus 441</name>
    <dbReference type="NCBI Taxonomy" id="765257"/>
    <lineage>
        <taxon>Eukaryota</taxon>
        <taxon>Fungi</taxon>
        <taxon>Dikarya</taxon>
        <taxon>Basidiomycota</taxon>
        <taxon>Agaricomycotina</taxon>
        <taxon>Agaricomycetes</taxon>
        <taxon>Agaricomycetidae</taxon>
        <taxon>Boletales</taxon>
        <taxon>Sclerodermatineae</taxon>
        <taxon>Pisolithaceae</taxon>
        <taxon>Pisolithus</taxon>
    </lineage>
</organism>